<accession>A0A1V9Y6D7</accession>
<feature type="region of interest" description="Disordered" evidence="1">
    <location>
        <begin position="200"/>
        <end position="226"/>
    </location>
</feature>
<feature type="transmembrane region" description="Helical" evidence="2">
    <location>
        <begin position="38"/>
        <end position="56"/>
    </location>
</feature>
<dbReference type="OrthoDB" id="19798at2759"/>
<dbReference type="PROSITE" id="PS51257">
    <property type="entry name" value="PROKAR_LIPOPROTEIN"/>
    <property type="match status" value="1"/>
</dbReference>
<evidence type="ECO:0000256" key="1">
    <source>
        <dbReference type="SAM" id="MobiDB-lite"/>
    </source>
</evidence>
<dbReference type="Proteomes" id="UP000243217">
    <property type="component" value="Unassembled WGS sequence"/>
</dbReference>
<keyword evidence="2" id="KW-0472">Membrane</keyword>
<evidence type="ECO:0000313" key="4">
    <source>
        <dbReference type="Proteomes" id="UP000243217"/>
    </source>
</evidence>
<evidence type="ECO:0000256" key="2">
    <source>
        <dbReference type="SAM" id="Phobius"/>
    </source>
</evidence>
<proteinExistence type="predicted"/>
<sequence>MPFHKGVYYAGNLLLYLGFVILMFACHSTGSFWKWTEGGLGCFYIFGFLSILYYSVRLVVFFKSTHIEDDFFFDIDVSSSYRGLTPRQIVVRRIMLICAMCCALFAGLGCYMLGMAVAIIPSWHQQYRTPSNLDPYIFELCVYLTTEFIPCSLLLYFTHRHQMATSATNATTVSTKDAMDEAHTLLRGPDEPIFQYQTSQQRPYFPRNNSSGTFERSPIGSSSSFA</sequence>
<dbReference type="EMBL" id="JNBS01005048">
    <property type="protein sequence ID" value="OQR81295.1"/>
    <property type="molecule type" value="Genomic_DNA"/>
</dbReference>
<keyword evidence="2" id="KW-1133">Transmembrane helix</keyword>
<evidence type="ECO:0000313" key="3">
    <source>
        <dbReference type="EMBL" id="OQR81295.1"/>
    </source>
</evidence>
<feature type="transmembrane region" description="Helical" evidence="2">
    <location>
        <begin position="7"/>
        <end position="26"/>
    </location>
</feature>
<organism evidence="3 4">
    <name type="scientific">Thraustotheca clavata</name>
    <dbReference type="NCBI Taxonomy" id="74557"/>
    <lineage>
        <taxon>Eukaryota</taxon>
        <taxon>Sar</taxon>
        <taxon>Stramenopiles</taxon>
        <taxon>Oomycota</taxon>
        <taxon>Saprolegniomycetes</taxon>
        <taxon>Saprolegniales</taxon>
        <taxon>Achlyaceae</taxon>
        <taxon>Thraustotheca</taxon>
    </lineage>
</organism>
<protein>
    <recommendedName>
        <fullName evidence="5">THH1/TOM1/TOM3 domain-containing protein</fullName>
    </recommendedName>
</protein>
<feature type="transmembrane region" description="Helical" evidence="2">
    <location>
        <begin position="136"/>
        <end position="157"/>
    </location>
</feature>
<feature type="transmembrane region" description="Helical" evidence="2">
    <location>
        <begin position="94"/>
        <end position="124"/>
    </location>
</feature>
<comment type="caution">
    <text evidence="3">The sequence shown here is derived from an EMBL/GenBank/DDBJ whole genome shotgun (WGS) entry which is preliminary data.</text>
</comment>
<dbReference type="AlphaFoldDB" id="A0A1V9Y6D7"/>
<keyword evidence="2" id="KW-0812">Transmembrane</keyword>
<name>A0A1V9Y6D7_9STRA</name>
<keyword evidence="4" id="KW-1185">Reference proteome</keyword>
<gene>
    <name evidence="3" type="ORF">THRCLA_11850</name>
</gene>
<evidence type="ECO:0008006" key="5">
    <source>
        <dbReference type="Google" id="ProtNLM"/>
    </source>
</evidence>
<reference evidence="3 4" key="1">
    <citation type="journal article" date="2014" name="Genome Biol. Evol.">
        <title>The secreted proteins of Achlya hypogyna and Thraustotheca clavata identify the ancestral oomycete secretome and reveal gene acquisitions by horizontal gene transfer.</title>
        <authorList>
            <person name="Misner I."/>
            <person name="Blouin N."/>
            <person name="Leonard G."/>
            <person name="Richards T.A."/>
            <person name="Lane C.E."/>
        </authorList>
    </citation>
    <scope>NUCLEOTIDE SEQUENCE [LARGE SCALE GENOMIC DNA]</scope>
    <source>
        <strain evidence="3 4">ATCC 34112</strain>
    </source>
</reference>